<dbReference type="PROSITE" id="PS50212">
    <property type="entry name" value="RASGEF_NTER"/>
    <property type="match status" value="1"/>
</dbReference>
<organism evidence="5 6">
    <name type="scientific">Ambrosiozyma monospora</name>
    <name type="common">Yeast</name>
    <name type="synonym">Endomycopsis monosporus</name>
    <dbReference type="NCBI Taxonomy" id="43982"/>
    <lineage>
        <taxon>Eukaryota</taxon>
        <taxon>Fungi</taxon>
        <taxon>Dikarya</taxon>
        <taxon>Ascomycota</taxon>
        <taxon>Saccharomycotina</taxon>
        <taxon>Pichiomycetes</taxon>
        <taxon>Pichiales</taxon>
        <taxon>Pichiaceae</taxon>
        <taxon>Ambrosiozyma</taxon>
    </lineage>
</organism>
<feature type="domain" description="Ras-GEF" evidence="3">
    <location>
        <begin position="499"/>
        <end position="642"/>
    </location>
</feature>
<keyword evidence="1 2" id="KW-0344">Guanine-nucleotide releasing factor</keyword>
<dbReference type="GO" id="GO:0007264">
    <property type="term" value="P:small GTPase-mediated signal transduction"/>
    <property type="evidence" value="ECO:0007669"/>
    <property type="project" value="InterPro"/>
</dbReference>
<evidence type="ECO:0000259" key="3">
    <source>
        <dbReference type="PROSITE" id="PS50009"/>
    </source>
</evidence>
<name>A0A9W7DNC5_AMBMO</name>
<evidence type="ECO:0000256" key="1">
    <source>
        <dbReference type="ARBA" id="ARBA00022658"/>
    </source>
</evidence>
<comment type="caution">
    <text evidence="5">The sequence shown here is derived from an EMBL/GenBank/DDBJ whole genome shotgun (WGS) entry which is preliminary data.</text>
</comment>
<dbReference type="AlphaFoldDB" id="A0A9W7DNC5"/>
<dbReference type="CDD" id="cd06224">
    <property type="entry name" value="REM"/>
    <property type="match status" value="1"/>
</dbReference>
<proteinExistence type="predicted"/>
<dbReference type="InterPro" id="IPR008937">
    <property type="entry name" value="Ras-like_GEF"/>
</dbReference>
<dbReference type="Pfam" id="PF00617">
    <property type="entry name" value="RasGEF"/>
    <property type="match status" value="1"/>
</dbReference>
<protein>
    <submittedName>
        <fullName evidence="5">Unnamed protein product</fullName>
    </submittedName>
</protein>
<keyword evidence="6" id="KW-1185">Reference proteome</keyword>
<dbReference type="PROSITE" id="PS50009">
    <property type="entry name" value="RASGEF_CAT"/>
    <property type="match status" value="1"/>
</dbReference>
<dbReference type="Proteomes" id="UP001165063">
    <property type="component" value="Unassembled WGS sequence"/>
</dbReference>
<dbReference type="InterPro" id="IPR036964">
    <property type="entry name" value="RASGEF_cat_dom_sf"/>
</dbReference>
<dbReference type="OrthoDB" id="546434at2759"/>
<evidence type="ECO:0000313" key="6">
    <source>
        <dbReference type="Proteomes" id="UP001165063"/>
    </source>
</evidence>
<dbReference type="InterPro" id="IPR023578">
    <property type="entry name" value="Ras_GEF_dom_sf"/>
</dbReference>
<dbReference type="SMART" id="SM00229">
    <property type="entry name" value="RasGEFN"/>
    <property type="match status" value="1"/>
</dbReference>
<dbReference type="Gene3D" id="1.10.840.10">
    <property type="entry name" value="Ras guanine-nucleotide exchange factors catalytic domain"/>
    <property type="match status" value="1"/>
</dbReference>
<dbReference type="SUPFAM" id="SSF48366">
    <property type="entry name" value="Ras GEF"/>
    <property type="match status" value="1"/>
</dbReference>
<dbReference type="PANTHER" id="PTHR23113:SF99">
    <property type="entry name" value="RASGEF DOMAIN-CONTAINING PROTEIN"/>
    <property type="match status" value="1"/>
</dbReference>
<dbReference type="GO" id="GO:0005085">
    <property type="term" value="F:guanyl-nucleotide exchange factor activity"/>
    <property type="evidence" value="ECO:0007669"/>
    <property type="project" value="UniProtKB-KW"/>
</dbReference>
<gene>
    <name evidence="5" type="ORF">Amon01_000739900</name>
</gene>
<dbReference type="PANTHER" id="PTHR23113">
    <property type="entry name" value="GUANINE NUCLEOTIDE EXCHANGE FACTOR"/>
    <property type="match status" value="1"/>
</dbReference>
<feature type="domain" description="N-terminal Ras-GEF" evidence="4">
    <location>
        <begin position="324"/>
        <end position="458"/>
    </location>
</feature>
<dbReference type="InterPro" id="IPR000651">
    <property type="entry name" value="Ras-like_Gua-exchang_fac_N"/>
</dbReference>
<dbReference type="InterPro" id="IPR001895">
    <property type="entry name" value="RASGEF_cat_dom"/>
</dbReference>
<accession>A0A9W7DNC5</accession>
<reference evidence="5" key="1">
    <citation type="submission" date="2023-04" db="EMBL/GenBank/DDBJ databases">
        <title>Ambrosiozyma monospora NBRC 1965.</title>
        <authorList>
            <person name="Ichikawa N."/>
            <person name="Sato H."/>
            <person name="Tonouchi N."/>
        </authorList>
    </citation>
    <scope>NUCLEOTIDE SEQUENCE</scope>
    <source>
        <strain evidence="5">NBRC 1965</strain>
    </source>
</reference>
<evidence type="ECO:0000256" key="2">
    <source>
        <dbReference type="PROSITE-ProRule" id="PRU00168"/>
    </source>
</evidence>
<sequence>MDDSSNNSMRLLLDDSLYDSMVKLEAKAKEMLGDVLEVVQTPVPKEVKLIDFIEDRNLNVLTLVYHSIPILSHIMNTVENIDFTVFIMIKKLSKGARLGGTGGRGQFSGGSRFTGGGMTSRQDTITDLEEDLVGSNSQFYETTAKSLELMISEFMHLKQNFHTMVTMLILDSQNLTVEDPETFNGLRDDGVVYNPQARQTEVAKLAKAVQDSLATQSMENDYVYDGNLKLITTIHDLELQINLLIESVSQLKEQRTNIMNYCSRLMNTDFNVASLFIAERHNTMVSSVVTAPSEYLFERNSTLEGESVPWFMDLDDEEKSLIYDSSGLKGGSVAGLVAKLVDPVMPEEPEFVDTMLTFFATFTTPMQLFTLLIDKYRLDLPEGLSYEEYNAWLEKKFKPQQTRVISVFEKLFSKYWLVHYTSDALIAKWRDFVDSSPIISQEQRNLGMLVMEIKTQQEYFDCFGNGNPEPIKVPENPPSPKADFQKLRDVMKIRLLHIDALELARQITLIQFSLFSKINRTDLIARTYNFAKVLKDKDALKSSKNIANFIQNCNQITHFTICLVLARHDIYDRRDTIQYFIAVAENLMRMKNFSSMTAIISGLSSTSISRLKKTWELIPKTVLLNFHKMDNLMSIGKNYSER</sequence>
<dbReference type="Pfam" id="PF00618">
    <property type="entry name" value="RasGEF_N"/>
    <property type="match status" value="1"/>
</dbReference>
<dbReference type="EMBL" id="BSXU01005404">
    <property type="protein sequence ID" value="GMG53320.1"/>
    <property type="molecule type" value="Genomic_DNA"/>
</dbReference>
<evidence type="ECO:0000313" key="5">
    <source>
        <dbReference type="EMBL" id="GMG53320.1"/>
    </source>
</evidence>
<evidence type="ECO:0000259" key="4">
    <source>
        <dbReference type="PROSITE" id="PS50212"/>
    </source>
</evidence>
<dbReference type="Gene3D" id="1.20.870.10">
    <property type="entry name" value="Son of sevenless (SoS) protein Chain: S domain 1"/>
    <property type="match status" value="1"/>
</dbReference>
<dbReference type="SMART" id="SM00147">
    <property type="entry name" value="RasGEF"/>
    <property type="match status" value="1"/>
</dbReference>